<keyword evidence="6" id="KW-1185">Reference proteome</keyword>
<dbReference type="GO" id="GO:0000155">
    <property type="term" value="F:phosphorelay sensor kinase activity"/>
    <property type="evidence" value="ECO:0007669"/>
    <property type="project" value="InterPro"/>
</dbReference>
<evidence type="ECO:0000256" key="3">
    <source>
        <dbReference type="ARBA" id="ARBA00022777"/>
    </source>
</evidence>
<dbReference type="RefSeq" id="WP_094883434.1">
    <property type="nucleotide sequence ID" value="NZ_NPMS01000001.1"/>
</dbReference>
<dbReference type="EMBL" id="NPMS01000001">
    <property type="protein sequence ID" value="OZU89833.1"/>
    <property type="molecule type" value="Genomic_DNA"/>
</dbReference>
<organism evidence="5 6">
    <name type="scientific">Virgibacillus indicus</name>
    <dbReference type="NCBI Taxonomy" id="2024554"/>
    <lineage>
        <taxon>Bacteria</taxon>
        <taxon>Bacillati</taxon>
        <taxon>Bacillota</taxon>
        <taxon>Bacilli</taxon>
        <taxon>Bacillales</taxon>
        <taxon>Bacillaceae</taxon>
        <taxon>Virgibacillus</taxon>
    </lineage>
</organism>
<keyword evidence="2" id="KW-0808">Transferase</keyword>
<dbReference type="InterPro" id="IPR016120">
    <property type="entry name" value="Sig_transdc_His_kin_SpoOB"/>
</dbReference>
<evidence type="ECO:0000313" key="6">
    <source>
        <dbReference type="Proteomes" id="UP000216498"/>
    </source>
</evidence>
<evidence type="ECO:0000259" key="4">
    <source>
        <dbReference type="Pfam" id="PF14689"/>
    </source>
</evidence>
<accession>A0A265NCX3</accession>
<protein>
    <recommendedName>
        <fullName evidence="4">SpoOB alpha-helical domain-containing protein</fullName>
    </recommendedName>
</protein>
<evidence type="ECO:0000256" key="1">
    <source>
        <dbReference type="ARBA" id="ARBA00022553"/>
    </source>
</evidence>
<dbReference type="Gene3D" id="3.30.565.30">
    <property type="entry name" value="Sporulation initiation phosphotransferase B (SpoOB), C-terminal domain"/>
    <property type="match status" value="1"/>
</dbReference>
<dbReference type="InterPro" id="IPR037100">
    <property type="entry name" value="Spo0B_C_sf"/>
</dbReference>
<dbReference type="Pfam" id="PF14689">
    <property type="entry name" value="SPOB_a"/>
    <property type="match status" value="1"/>
</dbReference>
<dbReference type="Proteomes" id="UP000216498">
    <property type="component" value="Unassembled WGS sequence"/>
</dbReference>
<proteinExistence type="predicted"/>
<dbReference type="SUPFAM" id="SSF55890">
    <property type="entry name" value="Sporulation response regulatory protein Spo0B"/>
    <property type="match status" value="1"/>
</dbReference>
<keyword evidence="1" id="KW-0597">Phosphoprotein</keyword>
<name>A0A265NCX3_9BACI</name>
<feature type="domain" description="SpoOB alpha-helical" evidence="4">
    <location>
        <begin position="3"/>
        <end position="55"/>
    </location>
</feature>
<reference evidence="5 6" key="1">
    <citation type="submission" date="2017-08" db="EMBL/GenBank/DDBJ databases">
        <title>Virgibacillus indicus sp. nov. and Virgibacillus profoundi sp. nov, two moderately halophilic bacteria isolated from marine sediment by using the Microfluidic Streak Plate.</title>
        <authorList>
            <person name="Xu B."/>
            <person name="Hu B."/>
            <person name="Wang J."/>
            <person name="Zhu Y."/>
            <person name="Huang L."/>
            <person name="Du W."/>
            <person name="Huang Y."/>
        </authorList>
    </citation>
    <scope>NUCLEOTIDE SEQUENCE [LARGE SCALE GENOMIC DNA]</scope>
    <source>
        <strain evidence="5 6">IO3-P2-C2</strain>
    </source>
</reference>
<sequence>MEEKEVVQVLQNYRHDLMNDLQLVHGYISMKKMDKAEMKIKDCMEHFHQERKLMSLQAPLFALWIIQFNHRYSNFRINFQIHTENVKLLSIDRELTDRCNKLMDYFLGNSDREILYDLNLQLSLTKESQRIELRIFIEADGIKINLGNMDQNKSVSESQTANGFIYKFSMSY</sequence>
<gene>
    <name evidence="5" type="ORF">CIL03_01460</name>
</gene>
<evidence type="ECO:0000313" key="5">
    <source>
        <dbReference type="EMBL" id="OZU89833.1"/>
    </source>
</evidence>
<evidence type="ECO:0000256" key="2">
    <source>
        <dbReference type="ARBA" id="ARBA00022679"/>
    </source>
</evidence>
<dbReference type="Gene3D" id="1.10.287.130">
    <property type="match status" value="1"/>
</dbReference>
<dbReference type="OrthoDB" id="2375606at2"/>
<keyword evidence="3" id="KW-0418">Kinase</keyword>
<dbReference type="AlphaFoldDB" id="A0A265NCX3"/>
<dbReference type="InterPro" id="IPR039506">
    <property type="entry name" value="SPOB_a"/>
</dbReference>
<comment type="caution">
    <text evidence="5">The sequence shown here is derived from an EMBL/GenBank/DDBJ whole genome shotgun (WGS) entry which is preliminary data.</text>
</comment>